<dbReference type="EMBL" id="AYKH01000023">
    <property type="protein sequence ID" value="ROO26273.1"/>
    <property type="molecule type" value="Genomic_DNA"/>
</dbReference>
<name>A0A423PL18_9GAMM</name>
<reference evidence="2 3" key="1">
    <citation type="submission" date="2013-10" db="EMBL/GenBank/DDBJ databases">
        <title>Salinisphaera orenii MK-B5 Genome Sequencing.</title>
        <authorList>
            <person name="Lai Q."/>
            <person name="Li C."/>
            <person name="Shao Z."/>
        </authorList>
    </citation>
    <scope>NUCLEOTIDE SEQUENCE [LARGE SCALE GENOMIC DNA]</scope>
    <source>
        <strain evidence="2 3">MK-B5</strain>
    </source>
</reference>
<accession>A0A423PL18</accession>
<evidence type="ECO:0000313" key="2">
    <source>
        <dbReference type="EMBL" id="ROO26273.1"/>
    </source>
</evidence>
<evidence type="ECO:0000256" key="1">
    <source>
        <dbReference type="SAM" id="SignalP"/>
    </source>
</evidence>
<dbReference type="Proteomes" id="UP000283993">
    <property type="component" value="Unassembled WGS sequence"/>
</dbReference>
<dbReference type="AlphaFoldDB" id="A0A423PL18"/>
<keyword evidence="3" id="KW-1185">Reference proteome</keyword>
<sequence length="130" mass="14152">MRISKAALLGALIVPAVGVTAELPEHNYPTQARVEYVFGCMQQLGGENYDTLYKCSCSIDYIADKLSYDDYVTLDTYTRGAQAGGERPEVLREGDLARGSRAEFDKIKSEAADRCLIDTTQADDGSGDAE</sequence>
<feature type="chain" id="PRO_5019459447" evidence="1">
    <location>
        <begin position="22"/>
        <end position="130"/>
    </location>
</feature>
<proteinExistence type="predicted"/>
<feature type="signal peptide" evidence="1">
    <location>
        <begin position="1"/>
        <end position="21"/>
    </location>
</feature>
<evidence type="ECO:0000313" key="3">
    <source>
        <dbReference type="Proteomes" id="UP000283993"/>
    </source>
</evidence>
<dbReference type="RefSeq" id="WP_123631521.1">
    <property type="nucleotide sequence ID" value="NZ_AYKH01000023.1"/>
</dbReference>
<protein>
    <submittedName>
        <fullName evidence="2">Uncharacterized protein</fullName>
    </submittedName>
</protein>
<keyword evidence="1" id="KW-0732">Signal</keyword>
<comment type="caution">
    <text evidence="2">The sequence shown here is derived from an EMBL/GenBank/DDBJ whole genome shotgun (WGS) entry which is preliminary data.</text>
</comment>
<organism evidence="2 3">
    <name type="scientific">Salinisphaera orenii MK-B5</name>
    <dbReference type="NCBI Taxonomy" id="856730"/>
    <lineage>
        <taxon>Bacteria</taxon>
        <taxon>Pseudomonadati</taxon>
        <taxon>Pseudomonadota</taxon>
        <taxon>Gammaproteobacteria</taxon>
        <taxon>Salinisphaerales</taxon>
        <taxon>Salinisphaeraceae</taxon>
        <taxon>Salinisphaera</taxon>
    </lineage>
</organism>
<gene>
    <name evidence="2" type="ORF">SAOR_11310</name>
</gene>